<sequence length="93" mass="9609">MAQELAVESSNRSDEQTVVEYESSPEEPSAGASSHLAERFGVGTAAGILLGAVIGVVLMWILGTSSVFTLLVAVGIGFILSPVVGVLFAERSE</sequence>
<proteinExistence type="predicted"/>
<gene>
    <name evidence="4" type="ORF">G3I44_11650</name>
</gene>
<feature type="transmembrane region" description="Helical" evidence="2">
    <location>
        <begin position="68"/>
        <end position="89"/>
    </location>
</feature>
<protein>
    <recommendedName>
        <fullName evidence="3">Glycine zipper-like domain-containing protein</fullName>
    </recommendedName>
</protein>
<reference evidence="4 5" key="1">
    <citation type="submission" date="2020-02" db="EMBL/GenBank/DDBJ databases">
        <title>Whole genome sequence of Halogeometricum borinquense strain wsp4.</title>
        <authorList>
            <person name="Verma D.K."/>
            <person name="Gopal K."/>
            <person name="Prasad E.S."/>
        </authorList>
    </citation>
    <scope>NUCLEOTIDE SEQUENCE [LARGE SCALE GENOMIC DNA]</scope>
    <source>
        <strain evidence="5">wsp4</strain>
    </source>
</reference>
<dbReference type="Pfam" id="PF26273">
    <property type="entry name" value="Gly_zipper"/>
    <property type="match status" value="1"/>
</dbReference>
<evidence type="ECO:0000259" key="3">
    <source>
        <dbReference type="Pfam" id="PF26273"/>
    </source>
</evidence>
<evidence type="ECO:0000256" key="1">
    <source>
        <dbReference type="SAM" id="MobiDB-lite"/>
    </source>
</evidence>
<dbReference type="InterPro" id="IPR058598">
    <property type="entry name" value="Gly_zipper-like_dom"/>
</dbReference>
<dbReference type="AlphaFoldDB" id="A0A6C0UH96"/>
<feature type="compositionally biased region" description="Low complexity" evidence="1">
    <location>
        <begin position="20"/>
        <end position="33"/>
    </location>
</feature>
<keyword evidence="2" id="KW-1133">Transmembrane helix</keyword>
<accession>A0A6C0UH96</accession>
<evidence type="ECO:0000256" key="2">
    <source>
        <dbReference type="SAM" id="Phobius"/>
    </source>
</evidence>
<feature type="transmembrane region" description="Helical" evidence="2">
    <location>
        <begin position="40"/>
        <end position="62"/>
    </location>
</feature>
<keyword evidence="2" id="KW-0812">Transmembrane</keyword>
<evidence type="ECO:0000313" key="4">
    <source>
        <dbReference type="EMBL" id="QIB74876.1"/>
    </source>
</evidence>
<organism evidence="4 5">
    <name type="scientific">Halogeometricum borinquense</name>
    <dbReference type="NCBI Taxonomy" id="60847"/>
    <lineage>
        <taxon>Archaea</taxon>
        <taxon>Methanobacteriati</taxon>
        <taxon>Methanobacteriota</taxon>
        <taxon>Stenosarchaea group</taxon>
        <taxon>Halobacteria</taxon>
        <taxon>Halobacteriales</taxon>
        <taxon>Haloferacaceae</taxon>
        <taxon>Halogeometricum</taxon>
    </lineage>
</organism>
<dbReference type="RefSeq" id="WP_163486731.1">
    <property type="nucleotide sequence ID" value="NZ_CP048739.1"/>
</dbReference>
<name>A0A6C0UH96_9EURY</name>
<evidence type="ECO:0000313" key="5">
    <source>
        <dbReference type="Proteomes" id="UP000465846"/>
    </source>
</evidence>
<dbReference type="GeneID" id="44080065"/>
<feature type="domain" description="Glycine zipper-like" evidence="3">
    <location>
        <begin position="33"/>
        <end position="91"/>
    </location>
</feature>
<dbReference type="EMBL" id="CP048739">
    <property type="protein sequence ID" value="QIB74876.1"/>
    <property type="molecule type" value="Genomic_DNA"/>
</dbReference>
<keyword evidence="2" id="KW-0472">Membrane</keyword>
<dbReference type="Proteomes" id="UP000465846">
    <property type="component" value="Chromosome"/>
</dbReference>
<feature type="region of interest" description="Disordered" evidence="1">
    <location>
        <begin position="1"/>
        <end position="33"/>
    </location>
</feature>